<dbReference type="InterPro" id="IPR058792">
    <property type="entry name" value="Beta-barrel_RND_2"/>
</dbReference>
<dbReference type="FunFam" id="2.40.30.170:FF:000010">
    <property type="entry name" value="Efflux RND transporter periplasmic adaptor subunit"/>
    <property type="match status" value="1"/>
</dbReference>
<dbReference type="AlphaFoldDB" id="A9EAJ4"/>
<dbReference type="GO" id="GO:0060003">
    <property type="term" value="P:copper ion export"/>
    <property type="evidence" value="ECO:0007669"/>
    <property type="project" value="TreeGrafter"/>
</dbReference>
<feature type="domain" description="CusB-like beta-barrel" evidence="7">
    <location>
        <begin position="244"/>
        <end position="319"/>
    </location>
</feature>
<dbReference type="OrthoDB" id="9806939at2"/>
<evidence type="ECO:0000259" key="4">
    <source>
        <dbReference type="Pfam" id="PF19335"/>
    </source>
</evidence>
<evidence type="ECO:0000259" key="3">
    <source>
        <dbReference type="Pfam" id="PF11827"/>
    </source>
</evidence>
<feature type="domain" description="DUF3347" evidence="3">
    <location>
        <begin position="434"/>
        <end position="517"/>
    </location>
</feature>
<dbReference type="Gene3D" id="2.40.420.20">
    <property type="match status" value="1"/>
</dbReference>
<dbReference type="InterPro" id="IPR006143">
    <property type="entry name" value="RND_pump_MFP"/>
</dbReference>
<feature type="domain" description="CzcB-like C-terminal circularly permuted SH3-like" evidence="8">
    <location>
        <begin position="328"/>
        <end position="390"/>
    </location>
</feature>
<organism evidence="9 10">
    <name type="scientific">Kordia algicida OT-1</name>
    <dbReference type="NCBI Taxonomy" id="391587"/>
    <lineage>
        <taxon>Bacteria</taxon>
        <taxon>Pseudomonadati</taxon>
        <taxon>Bacteroidota</taxon>
        <taxon>Flavobacteriia</taxon>
        <taxon>Flavobacteriales</taxon>
        <taxon>Flavobacteriaceae</taxon>
        <taxon>Kordia</taxon>
    </lineage>
</organism>
<evidence type="ECO:0000313" key="10">
    <source>
        <dbReference type="Proteomes" id="UP000002945"/>
    </source>
</evidence>
<dbReference type="InterPro" id="IPR051909">
    <property type="entry name" value="MFP_Cation_Efflux"/>
</dbReference>
<feature type="domain" description="CusB-like barrel-sandwich hybrid" evidence="6">
    <location>
        <begin position="125"/>
        <end position="239"/>
    </location>
</feature>
<evidence type="ECO:0000259" key="7">
    <source>
        <dbReference type="Pfam" id="PF25954"/>
    </source>
</evidence>
<dbReference type="GO" id="GO:0022857">
    <property type="term" value="F:transmembrane transporter activity"/>
    <property type="evidence" value="ECO:0007669"/>
    <property type="project" value="InterPro"/>
</dbReference>
<feature type="domain" description="CusB-like three alpha-helical bundle" evidence="5">
    <location>
        <begin position="157"/>
        <end position="206"/>
    </location>
</feature>
<dbReference type="HOGENOM" id="CLU_018816_13_1_10"/>
<evidence type="ECO:0000259" key="6">
    <source>
        <dbReference type="Pfam" id="PF25919"/>
    </source>
</evidence>
<dbReference type="Pfam" id="PF25975">
    <property type="entry name" value="CzcB_C"/>
    <property type="match status" value="1"/>
</dbReference>
<dbReference type="Pfam" id="PF11827">
    <property type="entry name" value="DUF3347"/>
    <property type="match status" value="1"/>
</dbReference>
<dbReference type="InterPro" id="IPR058649">
    <property type="entry name" value="CzcB_C"/>
</dbReference>
<keyword evidence="10" id="KW-1185">Reference proteome</keyword>
<dbReference type="InterPro" id="IPR021782">
    <property type="entry name" value="DUF3347"/>
</dbReference>
<gene>
    <name evidence="9" type="ORF">KAOT1_04450</name>
</gene>
<evidence type="ECO:0000313" key="9">
    <source>
        <dbReference type="EMBL" id="EDP94637.1"/>
    </source>
</evidence>
<evidence type="ECO:0000259" key="8">
    <source>
        <dbReference type="Pfam" id="PF25975"/>
    </source>
</evidence>
<dbReference type="GO" id="GO:0046914">
    <property type="term" value="F:transition metal ion binding"/>
    <property type="evidence" value="ECO:0007669"/>
    <property type="project" value="TreeGrafter"/>
</dbReference>
<sequence length="565" mass="62961">MKKYLIYIILLLAGIVIGKFALSGETTQEHSHTAETTEKSTIWTCSMHPQIQQPEAGDCPICGMDLIPAQERTTELSSNEFRMTENAMALANIQTTKVSEGTASNTRLKLTGTIEPNEKTNAIQTAHVGGRIEKLYVNLTGEEVRKGQRIALIYSPELVTTQQELLTALRMKESQPELYKAVRNKLKLWKLSESQIQQIETSKKVTNKFPIYASVSGVVTEKMVEEGNHVMEGGALFKVSNLNTVWASFDAYEKQFSQLKKGDNITITTNANPNEQIPAKITFIDPVLNTNTRTVAVKVALKNADRKLKPGMFVTGVLDTEISKNTMLTIPKSAVLWTGKRSIVYVKKASTEPVFEAREVTLGNAIQDRYEVISGIDSADEIVTNGAFTVDAAAQLQGKKSMMNASKDVSDETKTKKDITFDASFEKAFQPSIKAYLALKDALVKSDTKLSAEKSEAFRKALEQLTVPQRKTENSYWAVLHKTSKGINKNTSIEQQRKSFQIISNHMIELVQHFKIFDQKLTVQFCPMANNDKGAYWLSDEEQIRNPYFGDAMLNCGSVEQVLGD</sequence>
<dbReference type="SUPFAM" id="SSF111369">
    <property type="entry name" value="HlyD-like secretion proteins"/>
    <property type="match status" value="1"/>
</dbReference>
<dbReference type="Pfam" id="PF25954">
    <property type="entry name" value="Beta-barrel_RND_2"/>
    <property type="match status" value="1"/>
</dbReference>
<dbReference type="Proteomes" id="UP000002945">
    <property type="component" value="Unassembled WGS sequence"/>
</dbReference>
<feature type="domain" description="Heavy metal binding" evidence="4">
    <location>
        <begin position="43"/>
        <end position="69"/>
    </location>
</feature>
<dbReference type="GO" id="GO:0015679">
    <property type="term" value="P:plasma membrane copper ion transport"/>
    <property type="evidence" value="ECO:0007669"/>
    <property type="project" value="TreeGrafter"/>
</dbReference>
<comment type="caution">
    <text evidence="9">The sequence shown here is derived from an EMBL/GenBank/DDBJ whole genome shotgun (WGS) entry which is preliminary data.</text>
</comment>
<evidence type="ECO:0000256" key="1">
    <source>
        <dbReference type="ARBA" id="ARBA00009477"/>
    </source>
</evidence>
<dbReference type="InterPro" id="IPR058791">
    <property type="entry name" value="3HB_CusB"/>
</dbReference>
<accession>A9EAJ4</accession>
<dbReference type="RefSeq" id="WP_007093461.1">
    <property type="nucleotide sequence ID" value="NZ_CP142125.1"/>
</dbReference>
<comment type="similarity">
    <text evidence="1">Belongs to the membrane fusion protein (MFP) (TC 8.A.1) family.</text>
</comment>
<dbReference type="Pfam" id="PF25869">
    <property type="entry name" value="3HB_CusB"/>
    <property type="match status" value="1"/>
</dbReference>
<dbReference type="GO" id="GO:0030288">
    <property type="term" value="C:outer membrane-bounded periplasmic space"/>
    <property type="evidence" value="ECO:0007669"/>
    <property type="project" value="TreeGrafter"/>
</dbReference>
<dbReference type="Pfam" id="PF25919">
    <property type="entry name" value="BSH_CusB"/>
    <property type="match status" value="1"/>
</dbReference>
<keyword evidence="2" id="KW-0813">Transport</keyword>
<proteinExistence type="inferred from homology"/>
<dbReference type="Pfam" id="PF19335">
    <property type="entry name" value="HMBD"/>
    <property type="match status" value="1"/>
</dbReference>
<evidence type="ECO:0000256" key="2">
    <source>
        <dbReference type="ARBA" id="ARBA00022448"/>
    </source>
</evidence>
<dbReference type="PANTHER" id="PTHR30097">
    <property type="entry name" value="CATION EFFLUX SYSTEM PROTEIN CUSB"/>
    <property type="match status" value="1"/>
</dbReference>
<reference evidence="9 10" key="1">
    <citation type="journal article" date="2011" name="J. Bacteriol.">
        <title>Genome sequence of the algicidal bacterium Kordia algicida OT-1.</title>
        <authorList>
            <person name="Lee H.S."/>
            <person name="Kang S.G."/>
            <person name="Kwon K.K."/>
            <person name="Lee J.H."/>
            <person name="Kim S.J."/>
        </authorList>
    </citation>
    <scope>NUCLEOTIDE SEQUENCE [LARGE SCALE GENOMIC DNA]</scope>
    <source>
        <strain evidence="9 10">OT-1</strain>
    </source>
</reference>
<dbReference type="Gene3D" id="6.10.140.730">
    <property type="match status" value="1"/>
</dbReference>
<dbReference type="InterPro" id="IPR045800">
    <property type="entry name" value="HMBD"/>
</dbReference>
<dbReference type="EMBL" id="ABIB01000015">
    <property type="protein sequence ID" value="EDP94637.1"/>
    <property type="molecule type" value="Genomic_DNA"/>
</dbReference>
<name>A9EAJ4_9FLAO</name>
<dbReference type="eggNOG" id="COG0845">
    <property type="taxonomic scope" value="Bacteria"/>
</dbReference>
<dbReference type="STRING" id="391587.KAOT1_04450"/>
<dbReference type="Gene3D" id="2.40.30.170">
    <property type="match status" value="1"/>
</dbReference>
<dbReference type="PANTHER" id="PTHR30097:SF15">
    <property type="entry name" value="CATION EFFLUX SYSTEM PROTEIN CUSB"/>
    <property type="match status" value="1"/>
</dbReference>
<protein>
    <submittedName>
        <fullName evidence="9">Putative metal transport-related, exported protein</fullName>
    </submittedName>
</protein>
<dbReference type="GO" id="GO:0016020">
    <property type="term" value="C:membrane"/>
    <property type="evidence" value="ECO:0007669"/>
    <property type="project" value="InterPro"/>
</dbReference>
<dbReference type="NCBIfam" id="TIGR01730">
    <property type="entry name" value="RND_mfp"/>
    <property type="match status" value="1"/>
</dbReference>
<dbReference type="InterPro" id="IPR058790">
    <property type="entry name" value="BSH_CusB"/>
</dbReference>
<evidence type="ECO:0000259" key="5">
    <source>
        <dbReference type="Pfam" id="PF25869"/>
    </source>
</evidence>